<dbReference type="AlphaFoldDB" id="A0A6P2D357"/>
<keyword evidence="3" id="KW-1185">Reference proteome</keyword>
<feature type="region of interest" description="Disordered" evidence="1">
    <location>
        <begin position="77"/>
        <end position="97"/>
    </location>
</feature>
<dbReference type="EMBL" id="LR593886">
    <property type="protein sequence ID" value="VTR93882.1"/>
    <property type="molecule type" value="Genomic_DNA"/>
</dbReference>
<evidence type="ECO:0000313" key="2">
    <source>
        <dbReference type="EMBL" id="VTR93882.1"/>
    </source>
</evidence>
<name>A0A6P2D357_9BACT</name>
<reference evidence="2 3" key="1">
    <citation type="submission" date="2019-05" db="EMBL/GenBank/DDBJ databases">
        <authorList>
            <consortium name="Science for Life Laboratories"/>
        </authorList>
    </citation>
    <scope>NUCLEOTIDE SEQUENCE [LARGE SCALE GENOMIC DNA]</scope>
    <source>
        <strain evidence="2">Soil9</strain>
    </source>
</reference>
<dbReference type="KEGG" id="gms:SOIL9_38320"/>
<sequence length="573" mass="62546">MAIPVALTLFFALSAAVALKAARSLLRERPEYFAVSLPRFGLAVGRRLVKKALGRVGLLPVRAPEVLPELTVAPPDVGAVTPEPASVTEGAAGTEPLPDAEIPIESTAASADLGAVAPELVLVVEPTPDTETGAETVPGFRAQIEALDQLYCTHMNDTADHTAARAVIASRCDVQHQYARHLGFDPSEVLLLNEEWLVNIGHMALLDLWVKMARLGWGQWKHLVLVAPSGRATSGWTSCRRTANEAYLDYWRGPFTAVVTDPDLCEALYPFTHNAGHTINTLVPLPDGSCESIFYAGSKVQEAWERENRAPLLKLTEADAARGRDRLREMGLPDGAWYVCVQARTPGYHEAGAYHQSHRDADIDSYWGAIEEITDRGGWVIRVGDASMEPISPRPQVIDYAVGPHKSDWMDVFLLGSCRFYLGGTSGLSHVPPTFGVPVALVNWISFVLPFYSARDRFIPKLIWSERENRLLTFPEQCGSAVRTASYARPYLDQLGLRVVANTPDEIQDLVGEMFDVLEGRGGHSTEDEHLQSAFDAVAAAEGFGRTMQIGGAFLRTHQALLPGAELLVRRAG</sequence>
<dbReference type="InterPro" id="IPR030808">
    <property type="entry name" value="Glycosyl_04372"/>
</dbReference>
<dbReference type="NCBIfam" id="TIGR04372">
    <property type="entry name" value="glycosyl_04372"/>
    <property type="match status" value="1"/>
</dbReference>
<proteinExistence type="predicted"/>
<organism evidence="2 3">
    <name type="scientific">Gemmata massiliana</name>
    <dbReference type="NCBI Taxonomy" id="1210884"/>
    <lineage>
        <taxon>Bacteria</taxon>
        <taxon>Pseudomonadati</taxon>
        <taxon>Planctomycetota</taxon>
        <taxon>Planctomycetia</taxon>
        <taxon>Gemmatales</taxon>
        <taxon>Gemmataceae</taxon>
        <taxon>Gemmata</taxon>
    </lineage>
</organism>
<protein>
    <submittedName>
        <fullName evidence="2">RND multidrug efflux transporter Acriflavin resistance protein</fullName>
    </submittedName>
</protein>
<evidence type="ECO:0000256" key="1">
    <source>
        <dbReference type="SAM" id="MobiDB-lite"/>
    </source>
</evidence>
<evidence type="ECO:0000313" key="3">
    <source>
        <dbReference type="Proteomes" id="UP000464178"/>
    </source>
</evidence>
<accession>A0A6P2D357</accession>
<gene>
    <name evidence="2" type="ORF">SOIL9_38320</name>
</gene>
<dbReference type="Proteomes" id="UP000464178">
    <property type="component" value="Chromosome"/>
</dbReference>
<dbReference type="RefSeq" id="WP_162668534.1">
    <property type="nucleotide sequence ID" value="NZ_LR593886.1"/>
</dbReference>